<dbReference type="Pfam" id="PF12277">
    <property type="entry name" value="DUF3618"/>
    <property type="match status" value="1"/>
</dbReference>
<proteinExistence type="predicted"/>
<keyword evidence="1" id="KW-0175">Coiled coil</keyword>
<keyword evidence="2" id="KW-0812">Transmembrane</keyword>
<dbReference type="EMBL" id="CP113089">
    <property type="protein sequence ID" value="WAB82406.1"/>
    <property type="molecule type" value="Genomic_DNA"/>
</dbReference>
<feature type="coiled-coil region" evidence="1">
    <location>
        <begin position="26"/>
        <end position="53"/>
    </location>
</feature>
<dbReference type="KEGG" id="mdb:OVN18_05225"/>
<protein>
    <submittedName>
        <fullName evidence="3">DUF3618 domain-containing protein</fullName>
    </submittedName>
</protein>
<name>A0A9E8MMV1_9MICO</name>
<keyword evidence="2" id="KW-1133">Transmembrane helix</keyword>
<evidence type="ECO:0000313" key="3">
    <source>
        <dbReference type="EMBL" id="WAB82406.1"/>
    </source>
</evidence>
<dbReference type="Proteomes" id="UP001164706">
    <property type="component" value="Chromosome"/>
</dbReference>
<dbReference type="AlphaFoldDB" id="A0A9E8MMV1"/>
<sequence length="94" mass="10185">MTDAQNPSSTEKSIDSAVAHAKEAVTDSVEATRAQLEHTLDAIEDRLDVKKRSEELYAKAQRSYDENPVPWIVGATAVAVGLVGLIAWAIFSDD</sequence>
<evidence type="ECO:0000313" key="4">
    <source>
        <dbReference type="Proteomes" id="UP001164706"/>
    </source>
</evidence>
<organism evidence="3 4">
    <name type="scientific">Microcella daejeonensis</name>
    <dbReference type="NCBI Taxonomy" id="2994971"/>
    <lineage>
        <taxon>Bacteria</taxon>
        <taxon>Bacillati</taxon>
        <taxon>Actinomycetota</taxon>
        <taxon>Actinomycetes</taxon>
        <taxon>Micrococcales</taxon>
        <taxon>Microbacteriaceae</taxon>
        <taxon>Microcella</taxon>
    </lineage>
</organism>
<evidence type="ECO:0000256" key="1">
    <source>
        <dbReference type="SAM" id="Coils"/>
    </source>
</evidence>
<keyword evidence="2" id="KW-0472">Membrane</keyword>
<accession>A0A9E8MMV1</accession>
<dbReference type="RefSeq" id="WP_267738539.1">
    <property type="nucleotide sequence ID" value="NZ_CP113089.1"/>
</dbReference>
<gene>
    <name evidence="3" type="ORF">OVN18_05225</name>
</gene>
<dbReference type="InterPro" id="IPR022062">
    <property type="entry name" value="DUF3618"/>
</dbReference>
<evidence type="ECO:0000256" key="2">
    <source>
        <dbReference type="SAM" id="Phobius"/>
    </source>
</evidence>
<feature type="transmembrane region" description="Helical" evidence="2">
    <location>
        <begin position="69"/>
        <end position="91"/>
    </location>
</feature>
<keyword evidence="4" id="KW-1185">Reference proteome</keyword>
<reference evidence="3" key="1">
    <citation type="submission" date="2022-11" db="EMBL/GenBank/DDBJ databases">
        <title>Description of Microcella daejonensis nov. sp, isolated from riverside soil.</title>
        <authorList>
            <person name="Molina K.M."/>
            <person name="Kim S.B."/>
        </authorList>
    </citation>
    <scope>NUCLEOTIDE SEQUENCE</scope>
    <source>
        <strain evidence="3">MMS21-STM12</strain>
    </source>
</reference>